<keyword evidence="2" id="KW-0413">Isomerase</keyword>
<protein>
    <submittedName>
        <fullName evidence="2">Thiol-disulfide isomerase or thioredoxin</fullName>
    </submittedName>
</protein>
<dbReference type="AlphaFoldDB" id="A0A0H3KS20"/>
<gene>
    <name evidence="2" type="ordered locus">BMULJ_06201</name>
</gene>
<dbReference type="GO" id="GO:0016853">
    <property type="term" value="F:isomerase activity"/>
    <property type="evidence" value="ECO:0007669"/>
    <property type="project" value="UniProtKB-KW"/>
</dbReference>
<evidence type="ECO:0000256" key="1">
    <source>
        <dbReference type="SAM" id="SignalP"/>
    </source>
</evidence>
<name>A0A0H3KS20_BURM1</name>
<keyword evidence="2" id="KW-0614">Plasmid</keyword>
<dbReference type="KEGG" id="bmj:BMULJ_06201"/>
<dbReference type="Gene3D" id="3.40.30.10">
    <property type="entry name" value="Glutaredoxin"/>
    <property type="match status" value="1"/>
</dbReference>
<keyword evidence="3" id="KW-1185">Reference proteome</keyword>
<organism evidence="2 3">
    <name type="scientific">Burkholderia multivorans (strain ATCC 17616 / 249)</name>
    <dbReference type="NCBI Taxonomy" id="395019"/>
    <lineage>
        <taxon>Bacteria</taxon>
        <taxon>Pseudomonadati</taxon>
        <taxon>Pseudomonadota</taxon>
        <taxon>Betaproteobacteria</taxon>
        <taxon>Burkholderiales</taxon>
        <taxon>Burkholderiaceae</taxon>
        <taxon>Burkholderia</taxon>
        <taxon>Burkholderia cepacia complex</taxon>
    </lineage>
</organism>
<feature type="chain" id="PRO_5002613947" evidence="1">
    <location>
        <begin position="29"/>
        <end position="215"/>
    </location>
</feature>
<evidence type="ECO:0000313" key="3">
    <source>
        <dbReference type="Proteomes" id="UP000008815"/>
    </source>
</evidence>
<keyword evidence="1" id="KW-0732">Signal</keyword>
<feature type="signal peptide" evidence="1">
    <location>
        <begin position="1"/>
        <end position="28"/>
    </location>
</feature>
<reference evidence="2 3" key="1">
    <citation type="submission" date="2007-04" db="EMBL/GenBank/DDBJ databases">
        <title>Complete genome sequence of Burkholderia multivorans ATCC 17616.</title>
        <authorList>
            <person name="Ohtsubo Y."/>
            <person name="Yamashita A."/>
            <person name="Kurokawa K."/>
            <person name="Takami H."/>
            <person name="Yuhara S."/>
            <person name="Nishiyama E."/>
            <person name="Endo R."/>
            <person name="Miyazaki R."/>
            <person name="Ono A."/>
            <person name="Yano K."/>
            <person name="Ito M."/>
            <person name="Sota M."/>
            <person name="Yuji N."/>
            <person name="Hattori M."/>
            <person name="Tsuda M."/>
        </authorList>
    </citation>
    <scope>NUCLEOTIDE SEQUENCE [LARGE SCALE GENOMIC DNA]</scope>
    <source>
        <strain evidence="3">ATCC 17616 / 249</strain>
        <plasmid evidence="3">Plasmid pTGL1</plasmid>
    </source>
</reference>
<dbReference type="RefSeq" id="WP_012464970.1">
    <property type="nucleotide sequence ID" value="NC_010070.1"/>
</dbReference>
<dbReference type="EMBL" id="AP009388">
    <property type="protein sequence ID" value="BAG47992.1"/>
    <property type="molecule type" value="Genomic_DNA"/>
</dbReference>
<sequence>MTSIAWCKTPLLSLAVGLWLCGPLPAIAQVPAGMEQLKPYLQVKPVEGEEETVRVFFSPSCQFSRNYFQFFNNLEATLPRQKIFKFTPLVNKADGIQFALSFIAVQKYYPTYLRNFMEASFIGAQERGISTSNWAGIERIGHAAHVPVPVPRLVADHATELERELRAALVRQKLLGITNTPAVSVAGTYIVTPEFTSGDAALFSQLVNGLISMAK</sequence>
<dbReference type="Proteomes" id="UP000008815">
    <property type="component" value="Plasmid pTGL1"/>
</dbReference>
<proteinExistence type="predicted"/>
<geneLocation type="plasmid" evidence="2 3">
    <name>pTGL1</name>
</geneLocation>
<dbReference type="HOGENOM" id="CLU_1281174_0_0_4"/>
<evidence type="ECO:0000313" key="2">
    <source>
        <dbReference type="EMBL" id="BAG47992.1"/>
    </source>
</evidence>
<accession>A0A0H3KS20</accession>
<dbReference type="SUPFAM" id="SSF52833">
    <property type="entry name" value="Thioredoxin-like"/>
    <property type="match status" value="1"/>
</dbReference>
<dbReference type="InterPro" id="IPR036249">
    <property type="entry name" value="Thioredoxin-like_sf"/>
</dbReference>